<evidence type="ECO:0000313" key="2">
    <source>
        <dbReference type="EMBL" id="SCB30788.1"/>
    </source>
</evidence>
<name>A0A1C3VSV4_9BRAD</name>
<sequence length="55" mass="6326">MPDPCPSIPLSQSLETLKGGQPLRAVRRSRDLLHKWADTFLGKRHHEPRRLPNDT</sequence>
<proteinExistence type="predicted"/>
<accession>A0A1C3VSV4</accession>
<keyword evidence="3" id="KW-1185">Reference proteome</keyword>
<feature type="region of interest" description="Disordered" evidence="1">
    <location>
        <begin position="1"/>
        <end position="22"/>
    </location>
</feature>
<organism evidence="2 3">
    <name type="scientific">Bradyrhizobium shewense</name>
    <dbReference type="NCBI Taxonomy" id="1761772"/>
    <lineage>
        <taxon>Bacteria</taxon>
        <taxon>Pseudomonadati</taxon>
        <taxon>Pseudomonadota</taxon>
        <taxon>Alphaproteobacteria</taxon>
        <taxon>Hyphomicrobiales</taxon>
        <taxon>Nitrobacteraceae</taxon>
        <taxon>Bradyrhizobium</taxon>
    </lineage>
</organism>
<protein>
    <submittedName>
        <fullName evidence="2">Uncharacterized protein</fullName>
    </submittedName>
</protein>
<dbReference type="AlphaFoldDB" id="A0A1C3VSV4"/>
<dbReference type="Proteomes" id="UP000199184">
    <property type="component" value="Unassembled WGS sequence"/>
</dbReference>
<reference evidence="3" key="1">
    <citation type="submission" date="2016-08" db="EMBL/GenBank/DDBJ databases">
        <authorList>
            <person name="Varghese N."/>
            <person name="Submissions Spin"/>
        </authorList>
    </citation>
    <scope>NUCLEOTIDE SEQUENCE [LARGE SCALE GENOMIC DNA]</scope>
    <source>
        <strain evidence="3">ERR11</strain>
    </source>
</reference>
<evidence type="ECO:0000256" key="1">
    <source>
        <dbReference type="SAM" id="MobiDB-lite"/>
    </source>
</evidence>
<gene>
    <name evidence="2" type="ORF">GA0061098_1005207</name>
</gene>
<dbReference type="EMBL" id="FMAI01000005">
    <property type="protein sequence ID" value="SCB30788.1"/>
    <property type="molecule type" value="Genomic_DNA"/>
</dbReference>
<evidence type="ECO:0000313" key="3">
    <source>
        <dbReference type="Proteomes" id="UP000199184"/>
    </source>
</evidence>